<evidence type="ECO:0000313" key="3">
    <source>
        <dbReference type="Proteomes" id="UP000177579"/>
    </source>
</evidence>
<protein>
    <submittedName>
        <fullName evidence="2">Uncharacterized protein</fullName>
    </submittedName>
</protein>
<keyword evidence="1" id="KW-0175">Coiled coil</keyword>
<proteinExistence type="predicted"/>
<gene>
    <name evidence="2" type="ORF">A2531_06225</name>
</gene>
<dbReference type="AlphaFoldDB" id="A0A1F5TT22"/>
<comment type="caution">
    <text evidence="2">The sequence shown here is derived from an EMBL/GenBank/DDBJ whole genome shotgun (WGS) entry which is preliminary data.</text>
</comment>
<dbReference type="EMBL" id="MFGO01000006">
    <property type="protein sequence ID" value="OGF41731.1"/>
    <property type="molecule type" value="Genomic_DNA"/>
</dbReference>
<feature type="coiled-coil region" evidence="1">
    <location>
        <begin position="53"/>
        <end position="80"/>
    </location>
</feature>
<organism evidence="2 3">
    <name type="scientific">Candidatus Falkowbacteria bacterium RIFOXYD2_FULL_34_120</name>
    <dbReference type="NCBI Taxonomy" id="1798007"/>
    <lineage>
        <taxon>Bacteria</taxon>
        <taxon>Candidatus Falkowiibacteriota</taxon>
    </lineage>
</organism>
<evidence type="ECO:0000313" key="2">
    <source>
        <dbReference type="EMBL" id="OGF41731.1"/>
    </source>
</evidence>
<sequence>MKEFKEDWQLSEAEKKENYVNNLKLRIETITESVHKLHFHHGHEQDEIKDLPEEQAKELYKKLEEDIQQLIEVKNNLEKGNSYLIENKK</sequence>
<name>A0A1F5TT22_9BACT</name>
<dbReference type="Proteomes" id="UP000177579">
    <property type="component" value="Unassembled WGS sequence"/>
</dbReference>
<evidence type="ECO:0000256" key="1">
    <source>
        <dbReference type="SAM" id="Coils"/>
    </source>
</evidence>
<reference evidence="2 3" key="1">
    <citation type="journal article" date="2016" name="Nat. Commun.">
        <title>Thousands of microbial genomes shed light on interconnected biogeochemical processes in an aquifer system.</title>
        <authorList>
            <person name="Anantharaman K."/>
            <person name="Brown C.T."/>
            <person name="Hug L.A."/>
            <person name="Sharon I."/>
            <person name="Castelle C.J."/>
            <person name="Probst A.J."/>
            <person name="Thomas B.C."/>
            <person name="Singh A."/>
            <person name="Wilkins M.J."/>
            <person name="Karaoz U."/>
            <person name="Brodie E.L."/>
            <person name="Williams K.H."/>
            <person name="Hubbard S.S."/>
            <person name="Banfield J.F."/>
        </authorList>
    </citation>
    <scope>NUCLEOTIDE SEQUENCE [LARGE SCALE GENOMIC DNA]</scope>
</reference>
<accession>A0A1F5TT22</accession>